<dbReference type="NCBIfam" id="TIGR00112">
    <property type="entry name" value="proC"/>
    <property type="match status" value="1"/>
</dbReference>
<gene>
    <name evidence="6 11" type="primary">proC</name>
    <name evidence="11" type="ORF">NCTC10815_01848</name>
</gene>
<dbReference type="GO" id="GO:0004735">
    <property type="term" value="F:pyrroline-5-carboxylate reductase activity"/>
    <property type="evidence" value="ECO:0007669"/>
    <property type="project" value="UniProtKB-UniRule"/>
</dbReference>
<dbReference type="AlphaFoldDB" id="A0A378MG68"/>
<evidence type="ECO:0000259" key="9">
    <source>
        <dbReference type="Pfam" id="PF03807"/>
    </source>
</evidence>
<evidence type="ECO:0000313" key="12">
    <source>
        <dbReference type="Proteomes" id="UP000254879"/>
    </source>
</evidence>
<keyword evidence="2 6" id="KW-0641">Proline biosynthesis</keyword>
<evidence type="ECO:0000256" key="8">
    <source>
        <dbReference type="PIRSR" id="PIRSR000193-1"/>
    </source>
</evidence>
<sequence length="268" mass="28274">MKIGFIGTGNMATGIISGLKKDTEIEKSIFVYNHHSEKTEAYAAKMDVTGVASSQALVEESDIVVLAVKPVGFPNVVAEICMAVQAKKIPVISIAAGITTAWLSEQFGAEVPAIRVMPNMNAVIGESMSGIAANDATSEAQLQQAEAIFQTVGAVERVSEEEFSIFTAIAGSAPAFAFLYMDSIARGAVKAGMNKQKALRIAAQTVLGSAKMILESEEEPWPLIDKVCSPGGTTIAGVDALLDNSFVPTVMKSVAATIKRDKEMEQAQ</sequence>
<evidence type="ECO:0000256" key="1">
    <source>
        <dbReference type="ARBA" id="ARBA00005525"/>
    </source>
</evidence>
<dbReference type="InterPro" id="IPR008927">
    <property type="entry name" value="6-PGluconate_DH-like_C_sf"/>
</dbReference>
<dbReference type="EMBL" id="UGPG01000001">
    <property type="protein sequence ID" value="STY44506.1"/>
    <property type="molecule type" value="Genomic_DNA"/>
</dbReference>
<evidence type="ECO:0000256" key="6">
    <source>
        <dbReference type="HAMAP-Rule" id="MF_01925"/>
    </source>
</evidence>
<dbReference type="Pfam" id="PF03807">
    <property type="entry name" value="F420_oxidored"/>
    <property type="match status" value="1"/>
</dbReference>
<dbReference type="SUPFAM" id="SSF48179">
    <property type="entry name" value="6-phosphogluconate dehydrogenase C-terminal domain-like"/>
    <property type="match status" value="1"/>
</dbReference>
<evidence type="ECO:0000256" key="7">
    <source>
        <dbReference type="NCBIfam" id="TIGR00112"/>
    </source>
</evidence>
<dbReference type="RefSeq" id="WP_115345995.1">
    <property type="nucleotide sequence ID" value="NZ_UGPG01000001.1"/>
</dbReference>
<dbReference type="Proteomes" id="UP000254879">
    <property type="component" value="Unassembled WGS sequence"/>
</dbReference>
<comment type="catalytic activity">
    <reaction evidence="6">
        <text>L-proline + NADP(+) = (S)-1-pyrroline-5-carboxylate + NADPH + 2 H(+)</text>
        <dbReference type="Rhea" id="RHEA:14109"/>
        <dbReference type="ChEBI" id="CHEBI:15378"/>
        <dbReference type="ChEBI" id="CHEBI:17388"/>
        <dbReference type="ChEBI" id="CHEBI:57783"/>
        <dbReference type="ChEBI" id="CHEBI:58349"/>
        <dbReference type="ChEBI" id="CHEBI:60039"/>
        <dbReference type="EC" id="1.5.1.2"/>
    </reaction>
</comment>
<keyword evidence="4 6" id="KW-0560">Oxidoreductase</keyword>
<dbReference type="GO" id="GO:0055129">
    <property type="term" value="P:L-proline biosynthetic process"/>
    <property type="evidence" value="ECO:0007669"/>
    <property type="project" value="UniProtKB-UniRule"/>
</dbReference>
<comment type="function">
    <text evidence="5 6">Catalyzes the reduction of 1-pyrroline-5-carboxylate (PCA) to L-proline.</text>
</comment>
<dbReference type="SUPFAM" id="SSF51735">
    <property type="entry name" value="NAD(P)-binding Rossmann-fold domains"/>
    <property type="match status" value="1"/>
</dbReference>
<dbReference type="InterPro" id="IPR029036">
    <property type="entry name" value="P5CR_dimer"/>
</dbReference>
<dbReference type="PIRSF" id="PIRSF000193">
    <property type="entry name" value="Pyrrol-5-carb_rd"/>
    <property type="match status" value="1"/>
</dbReference>
<dbReference type="Pfam" id="PF14748">
    <property type="entry name" value="P5CR_dimer"/>
    <property type="match status" value="1"/>
</dbReference>
<dbReference type="GO" id="GO:0005737">
    <property type="term" value="C:cytoplasm"/>
    <property type="evidence" value="ECO:0007669"/>
    <property type="project" value="UniProtKB-SubCell"/>
</dbReference>
<evidence type="ECO:0000313" key="11">
    <source>
        <dbReference type="EMBL" id="STY44506.1"/>
    </source>
</evidence>
<evidence type="ECO:0000259" key="10">
    <source>
        <dbReference type="Pfam" id="PF14748"/>
    </source>
</evidence>
<protein>
    <recommendedName>
        <fullName evidence="6 7">Pyrroline-5-carboxylate reductase</fullName>
        <shortName evidence="6">P5C reductase</shortName>
        <shortName evidence="6">P5CR</shortName>
        <ecNumber evidence="6 7">1.5.1.2</ecNumber>
    </recommendedName>
    <alternativeName>
        <fullName evidence="6">PCA reductase</fullName>
    </alternativeName>
</protein>
<dbReference type="InterPro" id="IPR000304">
    <property type="entry name" value="Pyrroline-COOH_reductase"/>
</dbReference>
<keyword evidence="6" id="KW-0028">Amino-acid biosynthesis</keyword>
<feature type="binding site" evidence="8">
    <location>
        <begin position="6"/>
        <end position="11"/>
    </location>
    <ligand>
        <name>NADP(+)</name>
        <dbReference type="ChEBI" id="CHEBI:58349"/>
    </ligand>
</feature>
<dbReference type="InterPro" id="IPR036291">
    <property type="entry name" value="NAD(P)-bd_dom_sf"/>
</dbReference>
<evidence type="ECO:0000256" key="2">
    <source>
        <dbReference type="ARBA" id="ARBA00022650"/>
    </source>
</evidence>
<evidence type="ECO:0000256" key="3">
    <source>
        <dbReference type="ARBA" id="ARBA00022857"/>
    </source>
</evidence>
<evidence type="ECO:0000256" key="4">
    <source>
        <dbReference type="ARBA" id="ARBA00023002"/>
    </source>
</evidence>
<comment type="catalytic activity">
    <reaction evidence="6">
        <text>L-proline + NAD(+) = (S)-1-pyrroline-5-carboxylate + NADH + 2 H(+)</text>
        <dbReference type="Rhea" id="RHEA:14105"/>
        <dbReference type="ChEBI" id="CHEBI:15378"/>
        <dbReference type="ChEBI" id="CHEBI:17388"/>
        <dbReference type="ChEBI" id="CHEBI:57540"/>
        <dbReference type="ChEBI" id="CHEBI:57945"/>
        <dbReference type="ChEBI" id="CHEBI:60039"/>
        <dbReference type="EC" id="1.5.1.2"/>
    </reaction>
</comment>
<dbReference type="HAMAP" id="MF_01925">
    <property type="entry name" value="P5C_reductase"/>
    <property type="match status" value="1"/>
</dbReference>
<proteinExistence type="inferred from homology"/>
<accession>A0A378MG68</accession>
<comment type="subcellular location">
    <subcellularLocation>
        <location evidence="6">Cytoplasm</location>
    </subcellularLocation>
</comment>
<keyword evidence="6" id="KW-0963">Cytoplasm</keyword>
<evidence type="ECO:0000256" key="5">
    <source>
        <dbReference type="ARBA" id="ARBA00058118"/>
    </source>
</evidence>
<dbReference type="PANTHER" id="PTHR11645">
    <property type="entry name" value="PYRROLINE-5-CARBOXYLATE REDUCTASE"/>
    <property type="match status" value="1"/>
</dbReference>
<dbReference type="InterPro" id="IPR028939">
    <property type="entry name" value="P5C_Rdtase_cat_N"/>
</dbReference>
<dbReference type="PANTHER" id="PTHR11645:SF0">
    <property type="entry name" value="PYRROLINE-5-CARBOXYLATE REDUCTASE 3"/>
    <property type="match status" value="1"/>
</dbReference>
<dbReference type="UniPathway" id="UPA00098">
    <property type="reaction ID" value="UER00361"/>
</dbReference>
<dbReference type="Gene3D" id="1.10.3730.10">
    <property type="entry name" value="ProC C-terminal domain-like"/>
    <property type="match status" value="1"/>
</dbReference>
<comment type="pathway">
    <text evidence="6">Amino-acid biosynthesis; L-proline biosynthesis; L-proline from L-glutamate 5-semialdehyde: step 1/1.</text>
</comment>
<comment type="similarity">
    <text evidence="1 6">Belongs to the pyrroline-5-carboxylate reductase family.</text>
</comment>
<feature type="binding site" evidence="8">
    <location>
        <begin position="67"/>
        <end position="70"/>
    </location>
    <ligand>
        <name>NADP(+)</name>
        <dbReference type="ChEBI" id="CHEBI:58349"/>
    </ligand>
</feature>
<dbReference type="EC" id="1.5.1.2" evidence="6 7"/>
<organism evidence="11 12">
    <name type="scientific">Listeria grayi</name>
    <name type="common">Listeria murrayi</name>
    <dbReference type="NCBI Taxonomy" id="1641"/>
    <lineage>
        <taxon>Bacteria</taxon>
        <taxon>Bacillati</taxon>
        <taxon>Bacillota</taxon>
        <taxon>Bacilli</taxon>
        <taxon>Bacillales</taxon>
        <taxon>Listeriaceae</taxon>
        <taxon>Listeria</taxon>
    </lineage>
</organism>
<feature type="domain" description="Pyrroline-5-carboxylate reductase catalytic N-terminal" evidence="9">
    <location>
        <begin position="2"/>
        <end position="97"/>
    </location>
</feature>
<dbReference type="Gene3D" id="3.40.50.720">
    <property type="entry name" value="NAD(P)-binding Rossmann-like Domain"/>
    <property type="match status" value="1"/>
</dbReference>
<dbReference type="FunFam" id="1.10.3730.10:FF:000001">
    <property type="entry name" value="Pyrroline-5-carboxylate reductase"/>
    <property type="match status" value="1"/>
</dbReference>
<name>A0A378MG68_LISGR</name>
<keyword evidence="3 6" id="KW-0521">NADP</keyword>
<reference evidence="11 12" key="1">
    <citation type="submission" date="2018-06" db="EMBL/GenBank/DDBJ databases">
        <authorList>
            <consortium name="Pathogen Informatics"/>
            <person name="Doyle S."/>
        </authorList>
    </citation>
    <scope>NUCLEOTIDE SEQUENCE [LARGE SCALE GENOMIC DNA]</scope>
    <source>
        <strain evidence="12">NCTC 10815</strain>
    </source>
</reference>
<feature type="domain" description="Pyrroline-5-carboxylate reductase dimerisation" evidence="10">
    <location>
        <begin position="160"/>
        <end position="264"/>
    </location>
</feature>